<protein>
    <submittedName>
        <fullName evidence="1">DUF1800 domain-containing protein</fullName>
    </submittedName>
</protein>
<comment type="caution">
    <text evidence="1">The sequence shown here is derived from an EMBL/GenBank/DDBJ whole genome shotgun (WGS) entry which is preliminary data.</text>
</comment>
<proteinExistence type="predicted"/>
<accession>A0ABU3DFC2</accession>
<organism evidence="1 2">
    <name type="scientific">Tropicimonas omnivorans</name>
    <dbReference type="NCBI Taxonomy" id="3075590"/>
    <lineage>
        <taxon>Bacteria</taxon>
        <taxon>Pseudomonadati</taxon>
        <taxon>Pseudomonadota</taxon>
        <taxon>Alphaproteobacteria</taxon>
        <taxon>Rhodobacterales</taxon>
        <taxon>Roseobacteraceae</taxon>
        <taxon>Tropicimonas</taxon>
    </lineage>
</organism>
<dbReference type="InterPro" id="IPR014917">
    <property type="entry name" value="DUF1800"/>
</dbReference>
<gene>
    <name evidence="1" type="ORF">RM543_06955</name>
</gene>
<dbReference type="RefSeq" id="WP_311690167.1">
    <property type="nucleotide sequence ID" value="NZ_JAVRHL010000002.1"/>
</dbReference>
<sequence length="459" mass="50817">MTFQPEIAAIRFGTGLGPTHRPPTSPEALLRPLAGPDDMAALHPIPRSAQIEAEVHAIRTLVRQKRDEPDREEELDRAMRARRDALRDLHSAMAAATFARAVDTADPFRERLVQFWQDHFTVLGMGGLGDYAVAPYIESAIRPHLQGRFADMLRAVIQHPLMLLYLDQNRSVGPNSVKARRGNQMNGMNENLARELLELHTLGVGAGYDQEDVRQLAELLAGLGGNLENGFRFFVDYGEPGPETVLGRSYGRRDPKLEDIHAVLEDLSVHPETARHMARKLAVHFVSDAPDPALVDHLATRWADTGGELMAVYQALLEHPSAQGAPLQKAKLPFGLMTSAFRALGLDGARLTALDANRVRRTLFRPLAAMGQPWQRPLGPDGWPEAAERWITPQGLAARITWAMDLTRKFEIELPDPRDFLTHALGTLASEETIFAAHAAETVEDGVALVICSPDFQRR</sequence>
<keyword evidence="2" id="KW-1185">Reference proteome</keyword>
<evidence type="ECO:0000313" key="1">
    <source>
        <dbReference type="EMBL" id="MDT0682415.1"/>
    </source>
</evidence>
<evidence type="ECO:0000313" key="2">
    <source>
        <dbReference type="Proteomes" id="UP001265259"/>
    </source>
</evidence>
<dbReference type="Pfam" id="PF08811">
    <property type="entry name" value="DUF1800"/>
    <property type="match status" value="1"/>
</dbReference>
<name>A0ABU3DFC2_9RHOB</name>
<reference evidence="1 2" key="1">
    <citation type="submission" date="2023-09" db="EMBL/GenBank/DDBJ databases">
        <authorList>
            <person name="Rey-Velasco X."/>
        </authorList>
    </citation>
    <scope>NUCLEOTIDE SEQUENCE [LARGE SCALE GENOMIC DNA]</scope>
    <source>
        <strain evidence="1 2">F158</strain>
    </source>
</reference>
<dbReference type="EMBL" id="JAVRHL010000002">
    <property type="protein sequence ID" value="MDT0682415.1"/>
    <property type="molecule type" value="Genomic_DNA"/>
</dbReference>
<dbReference type="Proteomes" id="UP001265259">
    <property type="component" value="Unassembled WGS sequence"/>
</dbReference>